<proteinExistence type="predicted"/>
<feature type="region of interest" description="Disordered" evidence="1">
    <location>
        <begin position="88"/>
        <end position="144"/>
    </location>
</feature>
<gene>
    <name evidence="3" type="ORF">RIMI_LOCUS9728640</name>
</gene>
<dbReference type="EMBL" id="CAUEEQ010020421">
    <property type="protein sequence ID" value="CAJ0942837.1"/>
    <property type="molecule type" value="Genomic_DNA"/>
</dbReference>
<dbReference type="PANTHER" id="PTHR46459">
    <property type="entry name" value="E1A-BINDING PROTEIN P400-RELATED"/>
    <property type="match status" value="1"/>
</dbReference>
<evidence type="ECO:0000313" key="4">
    <source>
        <dbReference type="Proteomes" id="UP001176940"/>
    </source>
</evidence>
<dbReference type="PANTHER" id="PTHR46459:SF2">
    <property type="entry name" value="E1A-BINDING PROTEIN P400"/>
    <property type="match status" value="1"/>
</dbReference>
<name>A0ABN9LMT8_9NEOB</name>
<accession>A0ABN9LMT8</accession>
<sequence length="572" mass="61609">MEVELSPLALGAYLQHSGMLYISPRCILKDEKKRTDKVCLCRSRSVKRRRGRHRKKMGSPGPDRNAHRIGPPAQDHIVKIWLGGGVIMPHGNSPLDTHNQSQQPTKSSSGNDGDQQKTSKSTPQSPAPAFAQAISSPGPQSPGYQIQQLIMSRNPVAGQNVNITLQNVGQVVAGNQQITLASLPITNPASPGFQFSSQSRRFEHGSPSYIQVTSPISQQVQTQSPTQPNAVPIQALQGVRATAAGSSLGMCNQATTPGFVDAGLLVRQLSLGPSSTGHFVYQEGSGITQIAPGTQVHLPSGTSTPVQTHTLLHSNSQTVGSVHQFGSQNTTGAGMQTLASAGHITTTNIPRQIGSIIQGQFIQQQQVLHGQQLGKTISFDRTSGEKIAGASAFGITQQTPTSPSRTVALQGLSSLPLSSTMSKLKQAKKVEEIPPATAEDARLRKQCLEHHHKAMKMLKEIFRDSLTELFFLQHCQGNMMDFLAFRKKPTLLLQTFLRQSDLDLEVEEEEEMEKSPVVVTMQSLDVPFSPVSECPNVMEMQDSFVQTGAEPTPNLSDAICALQLASACNSSN</sequence>
<keyword evidence="4" id="KW-1185">Reference proteome</keyword>
<evidence type="ECO:0000259" key="2">
    <source>
        <dbReference type="Pfam" id="PF15790"/>
    </source>
</evidence>
<protein>
    <recommendedName>
        <fullName evidence="2">E1A-binding protein p400 N-terminal domain-containing protein</fullName>
    </recommendedName>
</protein>
<feature type="compositionally biased region" description="Basic residues" evidence="1">
    <location>
        <begin position="44"/>
        <end position="57"/>
    </location>
</feature>
<comment type="caution">
    <text evidence="3">The sequence shown here is derived from an EMBL/GenBank/DDBJ whole genome shotgun (WGS) entry which is preliminary data.</text>
</comment>
<dbReference type="Proteomes" id="UP001176940">
    <property type="component" value="Unassembled WGS sequence"/>
</dbReference>
<feature type="region of interest" description="Disordered" evidence="1">
    <location>
        <begin position="43"/>
        <end position="72"/>
    </location>
</feature>
<evidence type="ECO:0000256" key="1">
    <source>
        <dbReference type="SAM" id="MobiDB-lite"/>
    </source>
</evidence>
<feature type="compositionally biased region" description="Polar residues" evidence="1">
    <location>
        <begin position="94"/>
        <end position="124"/>
    </location>
</feature>
<dbReference type="InterPro" id="IPR031575">
    <property type="entry name" value="EP400_N"/>
</dbReference>
<dbReference type="Pfam" id="PF15790">
    <property type="entry name" value="EP400_N"/>
    <property type="match status" value="1"/>
</dbReference>
<feature type="domain" description="E1A-binding protein p400 N-terminal" evidence="2">
    <location>
        <begin position="88"/>
        <end position="518"/>
    </location>
</feature>
<evidence type="ECO:0000313" key="3">
    <source>
        <dbReference type="EMBL" id="CAJ0942837.1"/>
    </source>
</evidence>
<reference evidence="3" key="1">
    <citation type="submission" date="2023-07" db="EMBL/GenBank/DDBJ databases">
        <authorList>
            <person name="Stuckert A."/>
        </authorList>
    </citation>
    <scope>NUCLEOTIDE SEQUENCE</scope>
</reference>
<feature type="compositionally biased region" description="Polar residues" evidence="1">
    <location>
        <begin position="133"/>
        <end position="144"/>
    </location>
</feature>
<organism evidence="3 4">
    <name type="scientific">Ranitomeya imitator</name>
    <name type="common">mimic poison frog</name>
    <dbReference type="NCBI Taxonomy" id="111125"/>
    <lineage>
        <taxon>Eukaryota</taxon>
        <taxon>Metazoa</taxon>
        <taxon>Chordata</taxon>
        <taxon>Craniata</taxon>
        <taxon>Vertebrata</taxon>
        <taxon>Euteleostomi</taxon>
        <taxon>Amphibia</taxon>
        <taxon>Batrachia</taxon>
        <taxon>Anura</taxon>
        <taxon>Neobatrachia</taxon>
        <taxon>Hyloidea</taxon>
        <taxon>Dendrobatidae</taxon>
        <taxon>Dendrobatinae</taxon>
        <taxon>Ranitomeya</taxon>
    </lineage>
</organism>